<proteinExistence type="predicted"/>
<sequence>MIYIGLGRSWKKGRYKEHAIGVRLSAHVLLVDKATNTYITREKWRALGVDSLITIGFPHEMFFLASALEDYLINELKPEGNGVGKGR</sequence>
<evidence type="ECO:0000313" key="1">
    <source>
        <dbReference type="EMBL" id="AFC86352.1"/>
    </source>
</evidence>
<protein>
    <submittedName>
        <fullName evidence="1">Uncharacterized protein</fullName>
    </submittedName>
</protein>
<dbReference type="AlphaFoldDB" id="H8L1U1"/>
<dbReference type="eggNOG" id="ENOG50335S0">
    <property type="taxonomic scope" value="Bacteria"/>
</dbReference>
<dbReference type="Proteomes" id="UP000005234">
    <property type="component" value="Chromosome"/>
</dbReference>
<dbReference type="RefSeq" id="WP_014403355.1">
    <property type="nucleotide sequence ID" value="NC_017033.1"/>
</dbReference>
<organism evidence="1 2">
    <name type="scientific">Frateuria aurantia (strain ATCC 33424 / DSM 6220 / KCTC 2777 / LMG 1558 / NBRC 3245 / NCIMB 13370)</name>
    <name type="common">Acetobacter aurantius</name>
    <dbReference type="NCBI Taxonomy" id="767434"/>
    <lineage>
        <taxon>Bacteria</taxon>
        <taxon>Pseudomonadati</taxon>
        <taxon>Pseudomonadota</taxon>
        <taxon>Gammaproteobacteria</taxon>
        <taxon>Lysobacterales</taxon>
        <taxon>Rhodanobacteraceae</taxon>
        <taxon>Frateuria</taxon>
    </lineage>
</organism>
<dbReference type="HOGENOM" id="CLU_2478828_0_0_6"/>
<dbReference type="EMBL" id="CP003350">
    <property type="protein sequence ID" value="AFC86352.1"/>
    <property type="molecule type" value="Genomic_DNA"/>
</dbReference>
<gene>
    <name evidence="1" type="ordered locus">Fraau_1964</name>
</gene>
<dbReference type="OrthoDB" id="6686940at2"/>
<accession>H8L1U1</accession>
<name>H8L1U1_FRAAD</name>
<keyword evidence="2" id="KW-1185">Reference proteome</keyword>
<dbReference type="KEGG" id="fau:Fraau_1964"/>
<reference evidence="1" key="1">
    <citation type="submission" date="2012-02" db="EMBL/GenBank/DDBJ databases">
        <title>The complete genome of Frateuria aurantia DSM 6220.</title>
        <authorList>
            <consortium name="US DOE Joint Genome Institute (JGI-PGF)"/>
            <person name="Lucas S."/>
            <person name="Copeland A."/>
            <person name="Lapidus A."/>
            <person name="Glavina del Rio T."/>
            <person name="Dalin E."/>
            <person name="Tice H."/>
            <person name="Bruce D."/>
            <person name="Goodwin L."/>
            <person name="Pitluck S."/>
            <person name="Peters L."/>
            <person name="Ovchinnikova G."/>
            <person name="Teshima H."/>
            <person name="Kyrpides N."/>
            <person name="Mavromatis K."/>
            <person name="Ivanova N."/>
            <person name="Brettin T."/>
            <person name="Detter J.C."/>
            <person name="Han C."/>
            <person name="Larimer F."/>
            <person name="Land M."/>
            <person name="Hauser L."/>
            <person name="Markowitz V."/>
            <person name="Cheng J.-F."/>
            <person name="Hugenholtz P."/>
            <person name="Woyke T."/>
            <person name="Wu D."/>
            <person name="Brambilla E."/>
            <person name="Klenk H.-P."/>
            <person name="Eisen J.A."/>
        </authorList>
    </citation>
    <scope>NUCLEOTIDE SEQUENCE</scope>
    <source>
        <strain evidence="1">DSM 6220</strain>
    </source>
</reference>
<evidence type="ECO:0000313" key="2">
    <source>
        <dbReference type="Proteomes" id="UP000005234"/>
    </source>
</evidence>